<evidence type="ECO:0000313" key="1">
    <source>
        <dbReference type="Proteomes" id="UP000887540"/>
    </source>
</evidence>
<dbReference type="AlphaFoldDB" id="A0A914CQF4"/>
<reference evidence="2" key="1">
    <citation type="submission" date="2022-11" db="UniProtKB">
        <authorList>
            <consortium name="WormBaseParasite"/>
        </authorList>
    </citation>
    <scope>IDENTIFICATION</scope>
</reference>
<sequence>MDKKARDLKNDKLLLVSEAFSKEIQEKAPEALRRMPCFFIAAPSLRKIVNKEPAQFTFQESQFIDFMIMQSKYDQNIVRA</sequence>
<keyword evidence="1" id="KW-1185">Reference proteome</keyword>
<dbReference type="Proteomes" id="UP000887540">
    <property type="component" value="Unplaced"/>
</dbReference>
<protein>
    <submittedName>
        <fullName evidence="2">Uncharacterized protein</fullName>
    </submittedName>
</protein>
<evidence type="ECO:0000313" key="2">
    <source>
        <dbReference type="WBParaSite" id="ACRNAN_scaffold1288.g17260.t1"/>
    </source>
</evidence>
<name>A0A914CQF4_9BILA</name>
<dbReference type="WBParaSite" id="ACRNAN_scaffold1288.g17260.t1">
    <property type="protein sequence ID" value="ACRNAN_scaffold1288.g17260.t1"/>
    <property type="gene ID" value="ACRNAN_scaffold1288.g17260"/>
</dbReference>
<accession>A0A914CQF4</accession>
<organism evidence="1 2">
    <name type="scientific">Acrobeloides nanus</name>
    <dbReference type="NCBI Taxonomy" id="290746"/>
    <lineage>
        <taxon>Eukaryota</taxon>
        <taxon>Metazoa</taxon>
        <taxon>Ecdysozoa</taxon>
        <taxon>Nematoda</taxon>
        <taxon>Chromadorea</taxon>
        <taxon>Rhabditida</taxon>
        <taxon>Tylenchina</taxon>
        <taxon>Cephalobomorpha</taxon>
        <taxon>Cephaloboidea</taxon>
        <taxon>Cephalobidae</taxon>
        <taxon>Acrobeloides</taxon>
    </lineage>
</organism>
<proteinExistence type="predicted"/>